<dbReference type="InParanoid" id="E3JWU6"/>
<keyword evidence="3" id="KW-1185">Reference proteome</keyword>
<sequence>MFLFTSGAILRRRIAWVLGQFAKQDLDRKLQSSVYVALSCLLENPSNDIAVKLATCRALKATANWEAVEPEPDTILPHLEMFIKQISGLLSSVENLESQKILTETLRLVIENSYSLM</sequence>
<evidence type="ECO:0008006" key="4">
    <source>
        <dbReference type="Google" id="ProtNLM"/>
    </source>
</evidence>
<dbReference type="KEGG" id="pgr:PGTG_02962"/>
<evidence type="ECO:0000313" key="3">
    <source>
        <dbReference type="Proteomes" id="UP000008783"/>
    </source>
</evidence>
<dbReference type="RefSeq" id="XP_003320940.2">
    <property type="nucleotide sequence ID" value="XM_003320892.2"/>
</dbReference>
<protein>
    <recommendedName>
        <fullName evidence="4">Importin N-terminal domain-containing protein</fullName>
    </recommendedName>
</protein>
<dbReference type="GeneID" id="10528294"/>
<dbReference type="Proteomes" id="UP000008783">
    <property type="component" value="Unassembled WGS sequence"/>
</dbReference>
<gene>
    <name evidence="2" type="ORF">PGTG_02962</name>
</gene>
<reference evidence="3" key="2">
    <citation type="journal article" date="2011" name="Proc. Natl. Acad. Sci. U.S.A.">
        <title>Obligate biotrophy features unraveled by the genomic analysis of rust fungi.</title>
        <authorList>
            <person name="Duplessis S."/>
            <person name="Cuomo C.A."/>
            <person name="Lin Y.-C."/>
            <person name="Aerts A."/>
            <person name="Tisserant E."/>
            <person name="Veneault-Fourrey C."/>
            <person name="Joly D.L."/>
            <person name="Hacquard S."/>
            <person name="Amselem J."/>
            <person name="Cantarel B.L."/>
            <person name="Chiu R."/>
            <person name="Coutinho P.M."/>
            <person name="Feau N."/>
            <person name="Field M."/>
            <person name="Frey P."/>
            <person name="Gelhaye E."/>
            <person name="Goldberg J."/>
            <person name="Grabherr M.G."/>
            <person name="Kodira C.D."/>
            <person name="Kohler A."/>
            <person name="Kuees U."/>
            <person name="Lindquist E.A."/>
            <person name="Lucas S.M."/>
            <person name="Mago R."/>
            <person name="Mauceli E."/>
            <person name="Morin E."/>
            <person name="Murat C."/>
            <person name="Pangilinan J.L."/>
            <person name="Park R."/>
            <person name="Pearson M."/>
            <person name="Quesneville H."/>
            <person name="Rouhier N."/>
            <person name="Sakthikumar S."/>
            <person name="Salamov A.A."/>
            <person name="Schmutz J."/>
            <person name="Selles B."/>
            <person name="Shapiro H."/>
            <person name="Tanguay P."/>
            <person name="Tuskan G.A."/>
            <person name="Henrissat B."/>
            <person name="Van de Peer Y."/>
            <person name="Rouze P."/>
            <person name="Ellis J.G."/>
            <person name="Dodds P.N."/>
            <person name="Schein J.E."/>
            <person name="Zhong S."/>
            <person name="Hamelin R.C."/>
            <person name="Grigoriev I.V."/>
            <person name="Szabo L.J."/>
            <person name="Martin F."/>
        </authorList>
    </citation>
    <scope>NUCLEOTIDE SEQUENCE [LARGE SCALE GENOMIC DNA]</scope>
    <source>
        <strain evidence="3">CRL 75-36-700-3 / race SCCL</strain>
    </source>
</reference>
<dbReference type="PANTHER" id="PTHR32226">
    <property type="entry name" value="TELO2-INTERACTING PROTEIN 2"/>
    <property type="match status" value="1"/>
</dbReference>
<dbReference type="Gene3D" id="1.25.10.10">
    <property type="entry name" value="Leucine-rich Repeat Variant"/>
    <property type="match status" value="1"/>
</dbReference>
<name>E3JWU6_PUCGT</name>
<dbReference type="GO" id="GO:0110078">
    <property type="term" value="C:TTT Hsp90 cochaperone complex"/>
    <property type="evidence" value="ECO:0007669"/>
    <property type="project" value="InterPro"/>
</dbReference>
<dbReference type="InterPro" id="IPR016024">
    <property type="entry name" value="ARM-type_fold"/>
</dbReference>
<dbReference type="SUPFAM" id="SSF48371">
    <property type="entry name" value="ARM repeat"/>
    <property type="match status" value="1"/>
</dbReference>
<dbReference type="OrthoDB" id="361693at2759"/>
<proteinExistence type="inferred from homology"/>
<dbReference type="InterPro" id="IPR018870">
    <property type="entry name" value="Tti2"/>
</dbReference>
<dbReference type="PANTHER" id="PTHR32226:SF2">
    <property type="entry name" value="TELO2-INTERACTING PROTEIN 2"/>
    <property type="match status" value="1"/>
</dbReference>
<organism evidence="2 3">
    <name type="scientific">Puccinia graminis f. sp. tritici (strain CRL 75-36-700-3 / race SCCL)</name>
    <name type="common">Black stem rust fungus</name>
    <dbReference type="NCBI Taxonomy" id="418459"/>
    <lineage>
        <taxon>Eukaryota</taxon>
        <taxon>Fungi</taxon>
        <taxon>Dikarya</taxon>
        <taxon>Basidiomycota</taxon>
        <taxon>Pucciniomycotina</taxon>
        <taxon>Pucciniomycetes</taxon>
        <taxon>Pucciniales</taxon>
        <taxon>Pucciniaceae</taxon>
        <taxon>Puccinia</taxon>
    </lineage>
</organism>
<dbReference type="AlphaFoldDB" id="E3JWU6"/>
<dbReference type="InterPro" id="IPR011989">
    <property type="entry name" value="ARM-like"/>
</dbReference>
<comment type="similarity">
    <text evidence="1">Belongs to the TTI2 family.</text>
</comment>
<evidence type="ECO:0000256" key="1">
    <source>
        <dbReference type="ARBA" id="ARBA00034736"/>
    </source>
</evidence>
<dbReference type="EMBL" id="DS178265">
    <property type="protein sequence ID" value="EFP76521.2"/>
    <property type="molecule type" value="Genomic_DNA"/>
</dbReference>
<dbReference type="HOGENOM" id="CLU_2085971_0_0_1"/>
<evidence type="ECO:0000313" key="2">
    <source>
        <dbReference type="EMBL" id="EFP76521.2"/>
    </source>
</evidence>
<accession>E3JWU6</accession>
<reference key="1">
    <citation type="submission" date="2007-01" db="EMBL/GenBank/DDBJ databases">
        <title>The Genome Sequence of Puccinia graminis f. sp. tritici Strain CRL 75-36-700-3.</title>
        <authorList>
            <consortium name="The Broad Institute Genome Sequencing Platform"/>
            <person name="Birren B."/>
            <person name="Lander E."/>
            <person name="Galagan J."/>
            <person name="Nusbaum C."/>
            <person name="Devon K."/>
            <person name="Cuomo C."/>
            <person name="Jaffe D."/>
            <person name="Butler J."/>
            <person name="Alvarez P."/>
            <person name="Gnerre S."/>
            <person name="Grabherr M."/>
            <person name="Mauceli E."/>
            <person name="Brockman W."/>
            <person name="Young S."/>
            <person name="LaButti K."/>
            <person name="Sykes S."/>
            <person name="DeCaprio D."/>
            <person name="Crawford M."/>
            <person name="Koehrsen M."/>
            <person name="Engels R."/>
            <person name="Montgomery P."/>
            <person name="Pearson M."/>
            <person name="Howarth C."/>
            <person name="Larson L."/>
            <person name="White J."/>
            <person name="Zeng Q."/>
            <person name="Kodira C."/>
            <person name="Yandava C."/>
            <person name="Alvarado L."/>
            <person name="O'Leary S."/>
            <person name="Szabo L."/>
            <person name="Dean R."/>
            <person name="Schein J."/>
        </authorList>
    </citation>
    <scope>NUCLEOTIDE SEQUENCE</scope>
    <source>
        <strain>CRL 75-36-700-3</strain>
    </source>
</reference>
<dbReference type="VEuPathDB" id="FungiDB:PGTG_02962"/>